<dbReference type="EMBL" id="JAWJWF010000003">
    <property type="protein sequence ID" value="KAK6635122.1"/>
    <property type="molecule type" value="Genomic_DNA"/>
</dbReference>
<evidence type="ECO:0008006" key="5">
    <source>
        <dbReference type="Google" id="ProtNLM"/>
    </source>
</evidence>
<feature type="coiled-coil region" evidence="1">
    <location>
        <begin position="233"/>
        <end position="267"/>
    </location>
</feature>
<keyword evidence="1" id="KW-0175">Coiled coil</keyword>
<gene>
    <name evidence="3" type="ORF">RUM44_000371</name>
</gene>
<name>A0ABR1B584_POLSC</name>
<keyword evidence="4" id="KW-1185">Reference proteome</keyword>
<evidence type="ECO:0000313" key="4">
    <source>
        <dbReference type="Proteomes" id="UP001359485"/>
    </source>
</evidence>
<dbReference type="Proteomes" id="UP001359485">
    <property type="component" value="Unassembled WGS sequence"/>
</dbReference>
<evidence type="ECO:0000256" key="1">
    <source>
        <dbReference type="SAM" id="Coils"/>
    </source>
</evidence>
<comment type="caution">
    <text evidence="3">The sequence shown here is derived from an EMBL/GenBank/DDBJ whole genome shotgun (WGS) entry which is preliminary data.</text>
</comment>
<feature type="compositionally biased region" description="Basic residues" evidence="2">
    <location>
        <begin position="363"/>
        <end position="382"/>
    </location>
</feature>
<protein>
    <recommendedName>
        <fullName evidence="5">Coiled-coil domain-containing protein 34</fullName>
    </recommendedName>
</protein>
<dbReference type="PANTHER" id="PTHR14739">
    <property type="entry name" value="MICROTUBULE-ASSOCIATED PROTEIN 9"/>
    <property type="match status" value="1"/>
</dbReference>
<organism evidence="3 4">
    <name type="scientific">Polyplax serrata</name>
    <name type="common">Common mouse louse</name>
    <dbReference type="NCBI Taxonomy" id="468196"/>
    <lineage>
        <taxon>Eukaryota</taxon>
        <taxon>Metazoa</taxon>
        <taxon>Ecdysozoa</taxon>
        <taxon>Arthropoda</taxon>
        <taxon>Hexapoda</taxon>
        <taxon>Insecta</taxon>
        <taxon>Pterygota</taxon>
        <taxon>Neoptera</taxon>
        <taxon>Paraneoptera</taxon>
        <taxon>Psocodea</taxon>
        <taxon>Troctomorpha</taxon>
        <taxon>Phthiraptera</taxon>
        <taxon>Anoplura</taxon>
        <taxon>Polyplacidae</taxon>
        <taxon>Polyplax</taxon>
    </lineage>
</organism>
<reference evidence="3 4" key="1">
    <citation type="submission" date="2023-09" db="EMBL/GenBank/DDBJ databases">
        <title>Genomes of two closely related lineages of the louse Polyplax serrata with different host specificities.</title>
        <authorList>
            <person name="Martinu J."/>
            <person name="Tarabai H."/>
            <person name="Stefka J."/>
            <person name="Hypsa V."/>
        </authorList>
    </citation>
    <scope>NUCLEOTIDE SEQUENCE [LARGE SCALE GENOMIC DNA]</scope>
    <source>
        <strain evidence="3">98ZLc_SE</strain>
    </source>
</reference>
<evidence type="ECO:0000256" key="2">
    <source>
        <dbReference type="SAM" id="MobiDB-lite"/>
    </source>
</evidence>
<feature type="region of interest" description="Disordered" evidence="2">
    <location>
        <begin position="358"/>
        <end position="382"/>
    </location>
</feature>
<dbReference type="PANTHER" id="PTHR14739:SF9">
    <property type="entry name" value="MICROTUBULE-ASSOCIATED PROTEIN 9"/>
    <property type="match status" value="1"/>
</dbReference>
<accession>A0ABR1B584</accession>
<evidence type="ECO:0000313" key="3">
    <source>
        <dbReference type="EMBL" id="KAK6635122.1"/>
    </source>
</evidence>
<dbReference type="InterPro" id="IPR026106">
    <property type="entry name" value="MAP9"/>
</dbReference>
<proteinExistence type="predicted"/>
<sequence>MSPTRTMNNSMLDLYNTVNIMMEREKFLENRDNNFGLWSTKDFQNILSYLQDEKPARRRTESDLTKYKRSLKLVGIEPVDSGRSNLIPAAPSRTQSASTVTTRLNSRSVSLDQLRQEIRTAWTEDRLDHTHRKLLAQAVYEEWYFRKSSEIRENNRKENIKQAIKKGNIEQEVRLKEMKAKREHSFQKWLKNKERQTQMKKKQENESLTPVINKKETMRKAFLDWKKIKDRDLANKMKEKQLEEERKLELERQKKEKKRVAEKVFEQWKCKLLKEIAIQKRKELEQRERQLRFSQKIEEEKKKDCSYLNWKASKDKEIKEEIKNKRELDKLAKREQEVMLQKRLLQAQQAFENWLKKLDNKKKNGPSKGSTRCKHLRPWIPP</sequence>